<dbReference type="EMBL" id="JAKCXM010000107">
    <property type="protein sequence ID" value="KAJ0402250.1"/>
    <property type="molecule type" value="Genomic_DNA"/>
</dbReference>
<name>A0AAD5Q9M8_PYTIN</name>
<dbReference type="AlphaFoldDB" id="A0AAD5Q9M8"/>
<gene>
    <name evidence="1" type="ORF">P43SY_008242</name>
</gene>
<protein>
    <submittedName>
        <fullName evidence="1">Uncharacterized protein</fullName>
    </submittedName>
</protein>
<accession>A0AAD5Q9M8</accession>
<proteinExistence type="predicted"/>
<sequence length="73" mass="8388">MGRQHVLWKSQKRRGRVIEAMLIFLHSNEDLIPDDIPELTAPERADCIHQIAMAADLYALQESTDESETQLQL</sequence>
<dbReference type="Proteomes" id="UP001209570">
    <property type="component" value="Unassembled WGS sequence"/>
</dbReference>
<evidence type="ECO:0000313" key="1">
    <source>
        <dbReference type="EMBL" id="KAJ0402250.1"/>
    </source>
</evidence>
<reference evidence="1" key="1">
    <citation type="submission" date="2021-12" db="EMBL/GenBank/DDBJ databases">
        <title>Prjna785345.</title>
        <authorList>
            <person name="Rujirawat T."/>
            <person name="Krajaejun T."/>
        </authorList>
    </citation>
    <scope>NUCLEOTIDE SEQUENCE</scope>
    <source>
        <strain evidence="1">Pi057C3</strain>
    </source>
</reference>
<evidence type="ECO:0000313" key="2">
    <source>
        <dbReference type="Proteomes" id="UP001209570"/>
    </source>
</evidence>
<keyword evidence="2" id="KW-1185">Reference proteome</keyword>
<comment type="caution">
    <text evidence="1">The sequence shown here is derived from an EMBL/GenBank/DDBJ whole genome shotgun (WGS) entry which is preliminary data.</text>
</comment>
<organism evidence="1 2">
    <name type="scientific">Pythium insidiosum</name>
    <name type="common">Pythiosis disease agent</name>
    <dbReference type="NCBI Taxonomy" id="114742"/>
    <lineage>
        <taxon>Eukaryota</taxon>
        <taxon>Sar</taxon>
        <taxon>Stramenopiles</taxon>
        <taxon>Oomycota</taxon>
        <taxon>Peronosporomycetes</taxon>
        <taxon>Pythiales</taxon>
        <taxon>Pythiaceae</taxon>
        <taxon>Pythium</taxon>
    </lineage>
</organism>